<keyword evidence="2" id="KW-0472">Membrane</keyword>
<proteinExistence type="predicted"/>
<dbReference type="InterPro" id="IPR011990">
    <property type="entry name" value="TPR-like_helical_dom_sf"/>
</dbReference>
<gene>
    <name evidence="6" type="primary">bamD</name>
    <name evidence="6" type="ORF">OD355_04740</name>
</gene>
<feature type="chain" id="PRO_5042283059" evidence="4">
    <location>
        <begin position="26"/>
        <end position="293"/>
    </location>
</feature>
<organism evidence="6 7">
    <name type="scientific">Haoranjiania flava</name>
    <dbReference type="NCBI Taxonomy" id="1856322"/>
    <lineage>
        <taxon>Bacteria</taxon>
        <taxon>Pseudomonadati</taxon>
        <taxon>Bacteroidota</taxon>
        <taxon>Chitinophagia</taxon>
        <taxon>Chitinophagales</taxon>
        <taxon>Chitinophagaceae</taxon>
        <taxon>Haoranjiania</taxon>
    </lineage>
</organism>
<dbReference type="AlphaFoldDB" id="A0AAE3LJJ7"/>
<evidence type="ECO:0000313" key="7">
    <source>
        <dbReference type="Proteomes" id="UP001209317"/>
    </source>
</evidence>
<dbReference type="NCBIfam" id="TIGR03302">
    <property type="entry name" value="OM_YfiO"/>
    <property type="match status" value="1"/>
</dbReference>
<dbReference type="RefSeq" id="WP_263037308.1">
    <property type="nucleotide sequence ID" value="NZ_JAOTPL010000004.1"/>
</dbReference>
<name>A0AAE3LJJ7_9BACT</name>
<dbReference type="EMBL" id="JAOTPL010000004">
    <property type="protein sequence ID" value="MCU7693822.1"/>
    <property type="molecule type" value="Genomic_DNA"/>
</dbReference>
<feature type="domain" description="Outer membrane lipoprotein BamD-like" evidence="5">
    <location>
        <begin position="39"/>
        <end position="216"/>
    </location>
</feature>
<evidence type="ECO:0000313" key="6">
    <source>
        <dbReference type="EMBL" id="MCU7693822.1"/>
    </source>
</evidence>
<dbReference type="PROSITE" id="PS51257">
    <property type="entry name" value="PROKAR_LIPOPROTEIN"/>
    <property type="match status" value="1"/>
</dbReference>
<evidence type="ECO:0000259" key="5">
    <source>
        <dbReference type="Pfam" id="PF13525"/>
    </source>
</evidence>
<evidence type="ECO:0000256" key="4">
    <source>
        <dbReference type="SAM" id="SignalP"/>
    </source>
</evidence>
<dbReference type="InterPro" id="IPR017689">
    <property type="entry name" value="BamD"/>
</dbReference>
<feature type="signal peptide" evidence="4">
    <location>
        <begin position="1"/>
        <end position="25"/>
    </location>
</feature>
<dbReference type="Proteomes" id="UP001209317">
    <property type="component" value="Unassembled WGS sequence"/>
</dbReference>
<reference evidence="6" key="1">
    <citation type="submission" date="2022-10" db="EMBL/GenBank/DDBJ databases">
        <authorList>
            <person name="Kim H.S."/>
            <person name="Kim J.-S."/>
            <person name="Suh M.K."/>
            <person name="Eom M.K."/>
            <person name="Lee J.-S."/>
        </authorList>
    </citation>
    <scope>NUCLEOTIDE SEQUENCE</scope>
    <source>
        <strain evidence="6">LIP-5</strain>
    </source>
</reference>
<dbReference type="InterPro" id="IPR039565">
    <property type="entry name" value="BamD-like"/>
</dbReference>
<evidence type="ECO:0000256" key="2">
    <source>
        <dbReference type="ARBA" id="ARBA00023136"/>
    </source>
</evidence>
<protein>
    <submittedName>
        <fullName evidence="6">Outer membrane protein assembly factor BamD</fullName>
    </submittedName>
</protein>
<keyword evidence="3" id="KW-0998">Cell outer membrane</keyword>
<dbReference type="Gene3D" id="1.25.40.10">
    <property type="entry name" value="Tetratricopeptide repeat domain"/>
    <property type="match status" value="1"/>
</dbReference>
<accession>A0AAE3LJJ7</accession>
<keyword evidence="1 4" id="KW-0732">Signal</keyword>
<dbReference type="SUPFAM" id="SSF48452">
    <property type="entry name" value="TPR-like"/>
    <property type="match status" value="1"/>
</dbReference>
<keyword evidence="7" id="KW-1185">Reference proteome</keyword>
<dbReference type="Pfam" id="PF13525">
    <property type="entry name" value="YfiO"/>
    <property type="match status" value="1"/>
</dbReference>
<comment type="caution">
    <text evidence="6">The sequence shown here is derived from an EMBL/GenBank/DDBJ whole genome shotgun (WGS) entry which is preliminary data.</text>
</comment>
<evidence type="ECO:0000256" key="3">
    <source>
        <dbReference type="ARBA" id="ARBA00023237"/>
    </source>
</evidence>
<evidence type="ECO:0000256" key="1">
    <source>
        <dbReference type="ARBA" id="ARBA00022729"/>
    </source>
</evidence>
<sequence length="293" mass="33855">MKRSFSFLLFGLMLLLAASCSTDYAKILKSKDNEYKLSKANQFYESGVKYSQAGDRIKANRNLNHAHELYDELLKTFLKGTPRYEEHFFKFAMASYLLKDYVEAEMTFKAYMDNFPTGSHIEEAYFLRGKSLAKASPRAELDQANTMKAISLLQAYLATFPNGANAKEGAEILRGLQKKLEEKHYLAAKLYFDREQYLAAQVTFNSLIERFPESERGDEYAYKETLSSYLYAKNSYLHLQEARYTKALENVQYFKTGYPNSKYAKEVIDIENKINQEVKALKLQQTQSLVNNI</sequence>